<gene>
    <name evidence="1" type="ORF">METZ01_LOCUS240118</name>
</gene>
<name>A0A382HIU1_9ZZZZ</name>
<evidence type="ECO:0000313" key="1">
    <source>
        <dbReference type="EMBL" id="SVB87264.1"/>
    </source>
</evidence>
<proteinExistence type="predicted"/>
<organism evidence="1">
    <name type="scientific">marine metagenome</name>
    <dbReference type="NCBI Taxonomy" id="408172"/>
    <lineage>
        <taxon>unclassified sequences</taxon>
        <taxon>metagenomes</taxon>
        <taxon>ecological metagenomes</taxon>
    </lineage>
</organism>
<protein>
    <submittedName>
        <fullName evidence="1">Uncharacterized protein</fullName>
    </submittedName>
</protein>
<accession>A0A382HIU1</accession>
<dbReference type="EMBL" id="UINC01061557">
    <property type="protein sequence ID" value="SVB87264.1"/>
    <property type="molecule type" value="Genomic_DNA"/>
</dbReference>
<feature type="non-terminal residue" evidence="1">
    <location>
        <position position="35"/>
    </location>
</feature>
<reference evidence="1" key="1">
    <citation type="submission" date="2018-05" db="EMBL/GenBank/DDBJ databases">
        <authorList>
            <person name="Lanie J.A."/>
            <person name="Ng W.-L."/>
            <person name="Kazmierczak K.M."/>
            <person name="Andrzejewski T.M."/>
            <person name="Davidsen T.M."/>
            <person name="Wayne K.J."/>
            <person name="Tettelin H."/>
            <person name="Glass J.I."/>
            <person name="Rusch D."/>
            <person name="Podicherti R."/>
            <person name="Tsui H.-C.T."/>
            <person name="Winkler M.E."/>
        </authorList>
    </citation>
    <scope>NUCLEOTIDE SEQUENCE</scope>
</reference>
<sequence length="35" mass="4088">MSDHQRLAELAERHLWGHFSVLKNEVDGTRVIERG</sequence>
<dbReference type="AlphaFoldDB" id="A0A382HIU1"/>